<dbReference type="InterPro" id="IPR029033">
    <property type="entry name" value="His_PPase_superfam"/>
</dbReference>
<reference evidence="2" key="1">
    <citation type="journal article" date="2019" name="Int. J. Syst. Evol. Microbiol.">
        <title>The Global Catalogue of Microorganisms (GCM) 10K type strain sequencing project: providing services to taxonomists for standard genome sequencing and annotation.</title>
        <authorList>
            <consortium name="The Broad Institute Genomics Platform"/>
            <consortium name="The Broad Institute Genome Sequencing Center for Infectious Disease"/>
            <person name="Wu L."/>
            <person name="Ma J."/>
        </authorList>
    </citation>
    <scope>NUCLEOTIDE SEQUENCE [LARGE SCALE GENOMIC DNA]</scope>
    <source>
        <strain evidence="2">JCM 31921</strain>
    </source>
</reference>
<keyword evidence="2" id="KW-1185">Reference proteome</keyword>
<comment type="caution">
    <text evidence="1">The sequence shown here is derived from an EMBL/GenBank/DDBJ whole genome shotgun (WGS) entry which is preliminary data.</text>
</comment>
<name>A0ABP8MQQ0_9BACT</name>
<dbReference type="SUPFAM" id="SSF53254">
    <property type="entry name" value="Phosphoglycerate mutase-like"/>
    <property type="match status" value="1"/>
</dbReference>
<dbReference type="InterPro" id="IPR013078">
    <property type="entry name" value="His_Pase_superF_clade-1"/>
</dbReference>
<dbReference type="CDD" id="cd07067">
    <property type="entry name" value="HP_PGM_like"/>
    <property type="match status" value="1"/>
</dbReference>
<sequence>MKRTLILMRHAKTEDIRPGQRDFDRELLSRGEADAAKIAQTILTHCPRPELLLSSTAKRTRQTAGIFLEAAGNDPAIEVQNEQSLYHASSETILHEILSVPDHVHCLMLVGHNPGISDFAFECSRKMAVGMPTASVAVFSFDAPDWLHFGAAPKTLEHYFHP</sequence>
<dbReference type="EMBL" id="BAABEZ010000022">
    <property type="protein sequence ID" value="GAA4453787.1"/>
    <property type="molecule type" value="Genomic_DNA"/>
</dbReference>
<dbReference type="RefSeq" id="WP_344824731.1">
    <property type="nucleotide sequence ID" value="NZ_BAABEZ010000022.1"/>
</dbReference>
<dbReference type="Pfam" id="PF00300">
    <property type="entry name" value="His_Phos_1"/>
    <property type="match status" value="1"/>
</dbReference>
<dbReference type="Proteomes" id="UP001501410">
    <property type="component" value="Unassembled WGS sequence"/>
</dbReference>
<evidence type="ECO:0000313" key="2">
    <source>
        <dbReference type="Proteomes" id="UP001501410"/>
    </source>
</evidence>
<evidence type="ECO:0000313" key="1">
    <source>
        <dbReference type="EMBL" id="GAA4453787.1"/>
    </source>
</evidence>
<protein>
    <submittedName>
        <fullName evidence="1">Histidine phosphatase family protein</fullName>
    </submittedName>
</protein>
<dbReference type="Gene3D" id="3.40.50.1240">
    <property type="entry name" value="Phosphoglycerate mutase-like"/>
    <property type="match status" value="1"/>
</dbReference>
<dbReference type="PANTHER" id="PTHR47623">
    <property type="entry name" value="OS09G0287300 PROTEIN"/>
    <property type="match status" value="1"/>
</dbReference>
<dbReference type="SMART" id="SM00855">
    <property type="entry name" value="PGAM"/>
    <property type="match status" value="1"/>
</dbReference>
<organism evidence="1 2">
    <name type="scientific">Rurimicrobium arvi</name>
    <dbReference type="NCBI Taxonomy" id="2049916"/>
    <lineage>
        <taxon>Bacteria</taxon>
        <taxon>Pseudomonadati</taxon>
        <taxon>Bacteroidota</taxon>
        <taxon>Chitinophagia</taxon>
        <taxon>Chitinophagales</taxon>
        <taxon>Chitinophagaceae</taxon>
        <taxon>Rurimicrobium</taxon>
    </lineage>
</organism>
<proteinExistence type="predicted"/>
<gene>
    <name evidence="1" type="ORF">GCM10023092_14730</name>
</gene>
<accession>A0ABP8MQQ0</accession>
<dbReference type="PANTHER" id="PTHR47623:SF1">
    <property type="entry name" value="OS09G0287300 PROTEIN"/>
    <property type="match status" value="1"/>
</dbReference>